<name>A0ABP3I126_9CAUL</name>
<dbReference type="RefSeq" id="WP_167174369.1">
    <property type="nucleotide sequence ID" value="NZ_BAAAEJ010000003.1"/>
</dbReference>
<keyword evidence="2" id="KW-1185">Reference proteome</keyword>
<sequence length="122" mass="13091">MMIPFLMASFLVAIPDQAILDEARVLGRDMAMGQICEVIQVATFDGDAVMQSAEALISRGQTAGVSEQAINDAAEQAHNQLMADLETQHPSGNEDAAIAQLTKSCNELITSRPAYFSTFKAD</sequence>
<organism evidence="1 2">
    <name type="scientific">Brevundimonas terrae</name>
    <dbReference type="NCBI Taxonomy" id="363631"/>
    <lineage>
        <taxon>Bacteria</taxon>
        <taxon>Pseudomonadati</taxon>
        <taxon>Pseudomonadota</taxon>
        <taxon>Alphaproteobacteria</taxon>
        <taxon>Caulobacterales</taxon>
        <taxon>Caulobacteraceae</taxon>
        <taxon>Brevundimonas</taxon>
    </lineage>
</organism>
<proteinExistence type="predicted"/>
<dbReference type="EMBL" id="BAAAEJ010000003">
    <property type="protein sequence ID" value="GAA0384925.1"/>
    <property type="molecule type" value="Genomic_DNA"/>
</dbReference>
<dbReference type="Proteomes" id="UP001500791">
    <property type="component" value="Unassembled WGS sequence"/>
</dbReference>
<reference evidence="2" key="1">
    <citation type="journal article" date="2019" name="Int. J. Syst. Evol. Microbiol.">
        <title>The Global Catalogue of Microorganisms (GCM) 10K type strain sequencing project: providing services to taxonomists for standard genome sequencing and annotation.</title>
        <authorList>
            <consortium name="The Broad Institute Genomics Platform"/>
            <consortium name="The Broad Institute Genome Sequencing Center for Infectious Disease"/>
            <person name="Wu L."/>
            <person name="Ma J."/>
        </authorList>
    </citation>
    <scope>NUCLEOTIDE SEQUENCE [LARGE SCALE GENOMIC DNA]</scope>
    <source>
        <strain evidence="2">JCM 13476</strain>
    </source>
</reference>
<evidence type="ECO:0000313" key="2">
    <source>
        <dbReference type="Proteomes" id="UP001500791"/>
    </source>
</evidence>
<protein>
    <submittedName>
        <fullName evidence="1">Uncharacterized protein</fullName>
    </submittedName>
</protein>
<accession>A0ABP3I126</accession>
<gene>
    <name evidence="1" type="ORF">GCM10009093_09800</name>
</gene>
<comment type="caution">
    <text evidence="1">The sequence shown here is derived from an EMBL/GenBank/DDBJ whole genome shotgun (WGS) entry which is preliminary data.</text>
</comment>
<evidence type="ECO:0000313" key="1">
    <source>
        <dbReference type="EMBL" id="GAA0384925.1"/>
    </source>
</evidence>